<protein>
    <submittedName>
        <fullName evidence="4">Unnamed protein product</fullName>
    </submittedName>
</protein>
<dbReference type="GO" id="GO:0003824">
    <property type="term" value="F:catalytic activity"/>
    <property type="evidence" value="ECO:0007669"/>
    <property type="project" value="UniProtKB-KW"/>
</dbReference>
<dbReference type="AlphaFoldDB" id="A0A9W7D5Q7"/>
<dbReference type="Pfam" id="PF17921">
    <property type="entry name" value="Integrase_H2C2"/>
    <property type="match status" value="1"/>
</dbReference>
<dbReference type="OrthoDB" id="98306at2759"/>
<reference evidence="4" key="1">
    <citation type="submission" date="2023-04" db="EMBL/GenBank/DDBJ databases">
        <title>Phytophthora fragariaefolia NBRC 109709.</title>
        <authorList>
            <person name="Ichikawa N."/>
            <person name="Sato H."/>
            <person name="Tonouchi N."/>
        </authorList>
    </citation>
    <scope>NUCLEOTIDE SEQUENCE</scope>
    <source>
        <strain evidence="4">NBRC 109709</strain>
    </source>
</reference>
<evidence type="ECO:0000313" key="4">
    <source>
        <dbReference type="EMBL" id="GMF56606.1"/>
    </source>
</evidence>
<evidence type="ECO:0000259" key="2">
    <source>
        <dbReference type="Pfam" id="PF17919"/>
    </source>
</evidence>
<dbReference type="SUPFAM" id="SSF56672">
    <property type="entry name" value="DNA/RNA polymerases"/>
    <property type="match status" value="1"/>
</dbReference>
<dbReference type="Gene3D" id="3.10.20.370">
    <property type="match status" value="1"/>
</dbReference>
<evidence type="ECO:0000256" key="1">
    <source>
        <dbReference type="ARBA" id="ARBA00023268"/>
    </source>
</evidence>
<feature type="domain" description="Integrase zinc-binding" evidence="3">
    <location>
        <begin position="224"/>
        <end position="266"/>
    </location>
</feature>
<dbReference type="PANTHER" id="PTHR37984">
    <property type="entry name" value="PROTEIN CBG26694"/>
    <property type="match status" value="1"/>
</dbReference>
<dbReference type="Pfam" id="PF17919">
    <property type="entry name" value="RT_RNaseH_2"/>
    <property type="match status" value="1"/>
</dbReference>
<dbReference type="EMBL" id="BSXT01004068">
    <property type="protein sequence ID" value="GMF56606.1"/>
    <property type="molecule type" value="Genomic_DNA"/>
</dbReference>
<comment type="caution">
    <text evidence="4">The sequence shown here is derived from an EMBL/GenBank/DDBJ whole genome shotgun (WGS) entry which is preliminary data.</text>
</comment>
<name>A0A9W7D5Q7_9STRA</name>
<organism evidence="4 5">
    <name type="scientific">Phytophthora fragariaefolia</name>
    <dbReference type="NCBI Taxonomy" id="1490495"/>
    <lineage>
        <taxon>Eukaryota</taxon>
        <taxon>Sar</taxon>
        <taxon>Stramenopiles</taxon>
        <taxon>Oomycota</taxon>
        <taxon>Peronosporomycetes</taxon>
        <taxon>Peronosporales</taxon>
        <taxon>Peronosporaceae</taxon>
        <taxon>Phytophthora</taxon>
    </lineage>
</organism>
<keyword evidence="5" id="KW-1185">Reference proteome</keyword>
<gene>
    <name evidence="4" type="ORF">Pfra01_002402700</name>
</gene>
<sequence length="266" mass="30366">MAYASKCQGTEAIPWTRHAFDAVKQGLTEAPILAVADQDRPFHVVCDASDFAVECALMQHDHETRDRVVYYQSRQLKPAERNYPVHDKELLTTMKFALAKFRVYLLGSRPFVVYTDHASLLQTWKIECRGRRADYAVHKADANAIGVVRTSTPSSSLLDDVRSAYANDADAKQLLNYFAAPSGKSRQKLTKHLRARVHRYRVHNGLLLYSAVDDNADRVVVPDDPELQLRITYVYHDAPTSGHPGGENIYLLLTRDFYWSHQYKWV</sequence>
<proteinExistence type="predicted"/>
<feature type="domain" description="Reverse transcriptase/retrotransposon-derived protein RNase H-like" evidence="2">
    <location>
        <begin position="17"/>
        <end position="113"/>
    </location>
</feature>
<dbReference type="InterPro" id="IPR041577">
    <property type="entry name" value="RT_RNaseH_2"/>
</dbReference>
<accession>A0A9W7D5Q7</accession>
<dbReference type="CDD" id="cd09274">
    <property type="entry name" value="RNase_HI_RT_Ty3"/>
    <property type="match status" value="1"/>
</dbReference>
<dbReference type="Gene3D" id="1.10.340.70">
    <property type="match status" value="1"/>
</dbReference>
<keyword evidence="1" id="KW-0511">Multifunctional enzyme</keyword>
<dbReference type="InterPro" id="IPR050951">
    <property type="entry name" value="Retrovirus_Pol_polyprotein"/>
</dbReference>
<dbReference type="PANTHER" id="PTHR37984:SF5">
    <property type="entry name" value="PROTEIN NYNRIN-LIKE"/>
    <property type="match status" value="1"/>
</dbReference>
<dbReference type="InterPro" id="IPR041588">
    <property type="entry name" value="Integrase_H2C2"/>
</dbReference>
<evidence type="ECO:0000259" key="3">
    <source>
        <dbReference type="Pfam" id="PF17921"/>
    </source>
</evidence>
<evidence type="ECO:0000313" key="5">
    <source>
        <dbReference type="Proteomes" id="UP001165121"/>
    </source>
</evidence>
<dbReference type="Proteomes" id="UP001165121">
    <property type="component" value="Unassembled WGS sequence"/>
</dbReference>
<dbReference type="InterPro" id="IPR043502">
    <property type="entry name" value="DNA/RNA_pol_sf"/>
</dbReference>